<proteinExistence type="predicted"/>
<evidence type="ECO:0000256" key="1">
    <source>
        <dbReference type="SAM" id="MobiDB-lite"/>
    </source>
</evidence>
<sequence>MVRQWVNKDRFFRKRKVRNVSSNMKIPQGQGVQVTDSNSSQRKGSSDQSRDHLDSISNFDSESHINQREIQPLKERSFFCPCPRSENKELVTILKIIKYFKNTVSMNPISSDPGCDRVLKDEPDMDSSHKISVLNKNPF</sequence>
<protein>
    <recommendedName>
        <fullName evidence="2">Ycf2 N-terminal domain-containing protein</fullName>
    </recommendedName>
</protein>
<feature type="compositionally biased region" description="Basic and acidic residues" evidence="1">
    <location>
        <begin position="44"/>
        <end position="54"/>
    </location>
</feature>
<reference evidence="3" key="1">
    <citation type="submission" date="2017-03" db="EMBL/GenBank/DDBJ databases">
        <title>The mitochondrial genome of the carnivorous plant Utricularia reniformis (Lentibulariaceae): structure, comparative analysis and evolutionary landmarks.</title>
        <authorList>
            <person name="Silva S.R."/>
            <person name="Alvarenga D.O."/>
            <person name="Michael T.P."/>
            <person name="Miranda V.F.O."/>
            <person name="Varani A.M."/>
        </authorList>
    </citation>
    <scope>NUCLEOTIDE SEQUENCE</scope>
</reference>
<dbReference type="AlphaFoldDB" id="A0A1Y0B040"/>
<accession>A0A1Y0B040</accession>
<gene>
    <name evidence="3" type="ORF">AEK19_MT0551</name>
</gene>
<dbReference type="Pfam" id="PF05695">
    <property type="entry name" value="Ycf2"/>
    <property type="match status" value="1"/>
</dbReference>
<dbReference type="EMBL" id="KY774314">
    <property type="protein sequence ID" value="ART30806.1"/>
    <property type="molecule type" value="Genomic_DNA"/>
</dbReference>
<evidence type="ECO:0000259" key="2">
    <source>
        <dbReference type="Pfam" id="PF05695"/>
    </source>
</evidence>
<dbReference type="InterPro" id="IPR056777">
    <property type="entry name" value="Ycf2_N"/>
</dbReference>
<feature type="domain" description="Ycf2 N-terminal" evidence="2">
    <location>
        <begin position="79"/>
        <end position="139"/>
    </location>
</feature>
<feature type="region of interest" description="Disordered" evidence="1">
    <location>
        <begin position="20"/>
        <end position="67"/>
    </location>
</feature>
<geneLocation type="mitochondrion" evidence="3"/>
<name>A0A1Y0B040_9LAMI</name>
<evidence type="ECO:0000313" key="3">
    <source>
        <dbReference type="EMBL" id="ART30806.1"/>
    </source>
</evidence>
<keyword evidence="3" id="KW-0496">Mitochondrion</keyword>
<organism evidence="3">
    <name type="scientific">Utricularia reniformis</name>
    <dbReference type="NCBI Taxonomy" id="192314"/>
    <lineage>
        <taxon>Eukaryota</taxon>
        <taxon>Viridiplantae</taxon>
        <taxon>Streptophyta</taxon>
        <taxon>Embryophyta</taxon>
        <taxon>Tracheophyta</taxon>
        <taxon>Spermatophyta</taxon>
        <taxon>Magnoliopsida</taxon>
        <taxon>eudicotyledons</taxon>
        <taxon>Gunneridae</taxon>
        <taxon>Pentapetalae</taxon>
        <taxon>asterids</taxon>
        <taxon>lamiids</taxon>
        <taxon>Lamiales</taxon>
        <taxon>Lentibulariaceae</taxon>
        <taxon>Utricularia</taxon>
    </lineage>
</organism>
<feature type="compositionally biased region" description="Polar residues" evidence="1">
    <location>
        <begin position="20"/>
        <end position="43"/>
    </location>
</feature>